<evidence type="ECO:0000313" key="6">
    <source>
        <dbReference type="Proteomes" id="UP000825123"/>
    </source>
</evidence>
<dbReference type="AlphaFoldDB" id="A0A8D5ZK54"/>
<dbReference type="Pfam" id="PF01230">
    <property type="entry name" value="HIT"/>
    <property type="match status" value="1"/>
</dbReference>
<dbReference type="InterPro" id="IPR011146">
    <property type="entry name" value="HIT-like"/>
</dbReference>
<feature type="active site" description="Tele-AMP-histidine intermediate" evidence="1">
    <location>
        <position position="103"/>
    </location>
</feature>
<proteinExistence type="predicted"/>
<organism evidence="5 6">
    <name type="scientific">Stygiolobus caldivivus</name>
    <dbReference type="NCBI Taxonomy" id="2824673"/>
    <lineage>
        <taxon>Archaea</taxon>
        <taxon>Thermoproteota</taxon>
        <taxon>Thermoprotei</taxon>
        <taxon>Sulfolobales</taxon>
        <taxon>Sulfolobaceae</taxon>
        <taxon>Stygiolobus</taxon>
    </lineage>
</organism>
<name>A0A8D5ZK54_9CREN</name>
<protein>
    <submittedName>
        <fullName evidence="5">Hydrolase</fullName>
    </submittedName>
</protein>
<dbReference type="GO" id="GO:0009117">
    <property type="term" value="P:nucleotide metabolic process"/>
    <property type="evidence" value="ECO:0007669"/>
    <property type="project" value="TreeGrafter"/>
</dbReference>
<dbReference type="Proteomes" id="UP000825123">
    <property type="component" value="Chromosome"/>
</dbReference>
<dbReference type="PANTHER" id="PTHR46648">
    <property type="entry name" value="HIT FAMILY PROTEIN 1"/>
    <property type="match status" value="1"/>
</dbReference>
<evidence type="ECO:0000256" key="2">
    <source>
        <dbReference type="PIRSR" id="PIRSR601310-3"/>
    </source>
</evidence>
<feature type="short sequence motif" description="Histidine triad motif" evidence="2 3">
    <location>
        <begin position="101"/>
        <end position="105"/>
    </location>
</feature>
<dbReference type="PRINTS" id="PR00332">
    <property type="entry name" value="HISTRIAD"/>
</dbReference>
<evidence type="ECO:0000259" key="4">
    <source>
        <dbReference type="PROSITE" id="PS51084"/>
    </source>
</evidence>
<dbReference type="EMBL" id="AP024597">
    <property type="protein sequence ID" value="BCU71371.1"/>
    <property type="molecule type" value="Genomic_DNA"/>
</dbReference>
<evidence type="ECO:0000256" key="1">
    <source>
        <dbReference type="PIRSR" id="PIRSR601310-1"/>
    </source>
</evidence>
<keyword evidence="5" id="KW-0378">Hydrolase</keyword>
<feature type="domain" description="HIT" evidence="4">
    <location>
        <begin position="10"/>
        <end position="116"/>
    </location>
</feature>
<sequence>MSGKTMDSCVFCKIVKGELKSQKVYEDENVIAFLDINPIHKGHTLVISKKHYDNIYEIPEEELEKLIVVVKKVAIAIKKLGADGVNIVQNNDEAAGQRVFHIHFHVVPRYHGDKIKIDTIEDRTRYKDEAEMRDYAEKIRRFLV</sequence>
<dbReference type="PROSITE" id="PS00892">
    <property type="entry name" value="HIT_1"/>
    <property type="match status" value="1"/>
</dbReference>
<evidence type="ECO:0000313" key="5">
    <source>
        <dbReference type="EMBL" id="BCU71371.1"/>
    </source>
</evidence>
<dbReference type="InterPro" id="IPR036265">
    <property type="entry name" value="HIT-like_sf"/>
</dbReference>
<evidence type="ECO:0000256" key="3">
    <source>
        <dbReference type="PROSITE-ProRule" id="PRU00464"/>
    </source>
</evidence>
<dbReference type="PROSITE" id="PS51084">
    <property type="entry name" value="HIT_2"/>
    <property type="match status" value="1"/>
</dbReference>
<dbReference type="PANTHER" id="PTHR46648:SF1">
    <property type="entry name" value="ADENOSINE 5'-MONOPHOSPHORAMIDASE HNT1"/>
    <property type="match status" value="1"/>
</dbReference>
<dbReference type="SUPFAM" id="SSF54197">
    <property type="entry name" value="HIT-like"/>
    <property type="match status" value="1"/>
</dbReference>
<dbReference type="KEGG" id="csty:KN1_26680"/>
<dbReference type="CDD" id="cd01277">
    <property type="entry name" value="HINT_subgroup"/>
    <property type="match status" value="1"/>
</dbReference>
<dbReference type="InterPro" id="IPR001310">
    <property type="entry name" value="Histidine_triad_HIT"/>
</dbReference>
<keyword evidence="6" id="KW-1185">Reference proteome</keyword>
<dbReference type="InterPro" id="IPR039384">
    <property type="entry name" value="HINT"/>
</dbReference>
<accession>A0A8D5ZK54</accession>
<gene>
    <name evidence="5" type="ORF">KN1_26680</name>
</gene>
<dbReference type="InterPro" id="IPR019808">
    <property type="entry name" value="Histidine_triad_CS"/>
</dbReference>
<dbReference type="GO" id="GO:0016787">
    <property type="term" value="F:hydrolase activity"/>
    <property type="evidence" value="ECO:0007669"/>
    <property type="project" value="UniProtKB-KW"/>
</dbReference>
<dbReference type="Gene3D" id="3.30.428.10">
    <property type="entry name" value="HIT-like"/>
    <property type="match status" value="1"/>
</dbReference>
<reference evidence="5 6" key="1">
    <citation type="submission" date="2021-04" db="EMBL/GenBank/DDBJ databases">
        <title>Complete genome sequence of Stygiolobus sp. KN-1.</title>
        <authorList>
            <person name="Nakamura K."/>
            <person name="Sakai H."/>
            <person name="Kurosawa N."/>
        </authorList>
    </citation>
    <scope>NUCLEOTIDE SEQUENCE [LARGE SCALE GENOMIC DNA]</scope>
    <source>
        <strain evidence="5 6">KN-1</strain>
    </source>
</reference>